<accession>A0ACB9L5Z8</accession>
<evidence type="ECO:0000313" key="2">
    <source>
        <dbReference type="Proteomes" id="UP001057402"/>
    </source>
</evidence>
<reference evidence="2" key="1">
    <citation type="journal article" date="2023" name="Front. Plant Sci.">
        <title>Chromosomal-level genome assembly of Melastoma candidum provides insights into trichome evolution.</title>
        <authorList>
            <person name="Zhong Y."/>
            <person name="Wu W."/>
            <person name="Sun C."/>
            <person name="Zou P."/>
            <person name="Liu Y."/>
            <person name="Dai S."/>
            <person name="Zhou R."/>
        </authorList>
    </citation>
    <scope>NUCLEOTIDE SEQUENCE [LARGE SCALE GENOMIC DNA]</scope>
</reference>
<dbReference type="Proteomes" id="UP001057402">
    <property type="component" value="Chromosome 12"/>
</dbReference>
<proteinExistence type="predicted"/>
<keyword evidence="2" id="KW-1185">Reference proteome</keyword>
<comment type="caution">
    <text evidence="1">The sequence shown here is derived from an EMBL/GenBank/DDBJ whole genome shotgun (WGS) entry which is preliminary data.</text>
</comment>
<name>A0ACB9L5Z8_9MYRT</name>
<dbReference type="EMBL" id="CM042891">
    <property type="protein sequence ID" value="KAI4304940.1"/>
    <property type="molecule type" value="Genomic_DNA"/>
</dbReference>
<organism evidence="1 2">
    <name type="scientific">Melastoma candidum</name>
    <dbReference type="NCBI Taxonomy" id="119954"/>
    <lineage>
        <taxon>Eukaryota</taxon>
        <taxon>Viridiplantae</taxon>
        <taxon>Streptophyta</taxon>
        <taxon>Embryophyta</taxon>
        <taxon>Tracheophyta</taxon>
        <taxon>Spermatophyta</taxon>
        <taxon>Magnoliopsida</taxon>
        <taxon>eudicotyledons</taxon>
        <taxon>Gunneridae</taxon>
        <taxon>Pentapetalae</taxon>
        <taxon>rosids</taxon>
        <taxon>malvids</taxon>
        <taxon>Myrtales</taxon>
        <taxon>Melastomataceae</taxon>
        <taxon>Melastomatoideae</taxon>
        <taxon>Melastomateae</taxon>
        <taxon>Melastoma</taxon>
    </lineage>
</organism>
<evidence type="ECO:0000313" key="1">
    <source>
        <dbReference type="EMBL" id="KAI4304940.1"/>
    </source>
</evidence>
<protein>
    <submittedName>
        <fullName evidence="1">Uncharacterized protein</fullName>
    </submittedName>
</protein>
<sequence>MNAQSGPSDEILGGGGNTPHLDRGRRKREGFGAGRTLEERGSRPKARGKGGKERRKGKEEIRRGRMAWRSPPKDRPKGESKERNREIARRGSREASGHGAGELSMCDPGGVGIQP</sequence>
<gene>
    <name evidence="1" type="ORF">MLD38_040396</name>
</gene>